<dbReference type="EMBL" id="BQNB010009719">
    <property type="protein sequence ID" value="GJS67454.1"/>
    <property type="molecule type" value="Genomic_DNA"/>
</dbReference>
<reference evidence="1" key="2">
    <citation type="submission" date="2022-01" db="EMBL/GenBank/DDBJ databases">
        <authorList>
            <person name="Yamashiro T."/>
            <person name="Shiraishi A."/>
            <person name="Satake H."/>
            <person name="Nakayama K."/>
        </authorList>
    </citation>
    <scope>NUCLEOTIDE SEQUENCE</scope>
</reference>
<evidence type="ECO:0008006" key="3">
    <source>
        <dbReference type="Google" id="ProtNLM"/>
    </source>
</evidence>
<dbReference type="Proteomes" id="UP001151760">
    <property type="component" value="Unassembled WGS sequence"/>
</dbReference>
<name>A0ABQ4XQ80_9ASTR</name>
<protein>
    <recommendedName>
        <fullName evidence="3">Xylulose kinase-1</fullName>
    </recommendedName>
</protein>
<accession>A0ABQ4XQ80</accession>
<sequence length="177" mass="19850">MANLEFYDKHNMVAYLKKPTGSEGFQKIVDFLNRSHIRFVLTKNPTIYVSLIKKFWHTATVRTIDNGEQEITATVDGKEFTVTKASVRRHLQLADVEGEVVCGDHDAQPLGLEIETRTSSTSFMLFFRVHPLKLDGTEWLEGPLHLQSLGVLGVIVPCLAVLEFVTKSISSVSPLLH</sequence>
<gene>
    <name evidence="1" type="ORF">Tco_0682018</name>
</gene>
<organism evidence="1 2">
    <name type="scientific">Tanacetum coccineum</name>
    <dbReference type="NCBI Taxonomy" id="301880"/>
    <lineage>
        <taxon>Eukaryota</taxon>
        <taxon>Viridiplantae</taxon>
        <taxon>Streptophyta</taxon>
        <taxon>Embryophyta</taxon>
        <taxon>Tracheophyta</taxon>
        <taxon>Spermatophyta</taxon>
        <taxon>Magnoliopsida</taxon>
        <taxon>eudicotyledons</taxon>
        <taxon>Gunneridae</taxon>
        <taxon>Pentapetalae</taxon>
        <taxon>asterids</taxon>
        <taxon>campanulids</taxon>
        <taxon>Asterales</taxon>
        <taxon>Asteraceae</taxon>
        <taxon>Asteroideae</taxon>
        <taxon>Anthemideae</taxon>
        <taxon>Anthemidinae</taxon>
        <taxon>Tanacetum</taxon>
    </lineage>
</organism>
<keyword evidence="2" id="KW-1185">Reference proteome</keyword>
<comment type="caution">
    <text evidence="1">The sequence shown here is derived from an EMBL/GenBank/DDBJ whole genome shotgun (WGS) entry which is preliminary data.</text>
</comment>
<evidence type="ECO:0000313" key="1">
    <source>
        <dbReference type="EMBL" id="GJS67454.1"/>
    </source>
</evidence>
<reference evidence="1" key="1">
    <citation type="journal article" date="2022" name="Int. J. Mol. Sci.">
        <title>Draft Genome of Tanacetum Coccineum: Genomic Comparison of Closely Related Tanacetum-Family Plants.</title>
        <authorList>
            <person name="Yamashiro T."/>
            <person name="Shiraishi A."/>
            <person name="Nakayama K."/>
            <person name="Satake H."/>
        </authorList>
    </citation>
    <scope>NUCLEOTIDE SEQUENCE</scope>
</reference>
<proteinExistence type="predicted"/>
<evidence type="ECO:0000313" key="2">
    <source>
        <dbReference type="Proteomes" id="UP001151760"/>
    </source>
</evidence>